<dbReference type="CDD" id="cd01647">
    <property type="entry name" value="RT_LTR"/>
    <property type="match status" value="1"/>
</dbReference>
<feature type="domain" description="Reverse transcriptase" evidence="3">
    <location>
        <begin position="884"/>
        <end position="1063"/>
    </location>
</feature>
<accession>A0A1R3H3U0</accession>
<evidence type="ECO:0000256" key="2">
    <source>
        <dbReference type="SAM" id="MobiDB-lite"/>
    </source>
</evidence>
<dbReference type="Pfam" id="PF13456">
    <property type="entry name" value="RVT_3"/>
    <property type="match status" value="1"/>
</dbReference>
<feature type="compositionally biased region" description="Basic and acidic residues" evidence="2">
    <location>
        <begin position="1834"/>
        <end position="1844"/>
    </location>
</feature>
<dbReference type="CDD" id="cd09279">
    <property type="entry name" value="RNase_HI_like"/>
    <property type="match status" value="1"/>
</dbReference>
<reference evidence="5 6" key="1">
    <citation type="submission" date="2013-09" db="EMBL/GenBank/DDBJ databases">
        <title>Corchorus capsularis genome sequencing.</title>
        <authorList>
            <person name="Alam M."/>
            <person name="Haque M.S."/>
            <person name="Islam M.S."/>
            <person name="Emdad E.M."/>
            <person name="Islam M.M."/>
            <person name="Ahmed B."/>
            <person name="Halim A."/>
            <person name="Hossen Q.M.M."/>
            <person name="Hossain M.Z."/>
            <person name="Ahmed R."/>
            <person name="Khan M.M."/>
            <person name="Islam R."/>
            <person name="Rashid M.M."/>
            <person name="Khan S.A."/>
            <person name="Rahman M.S."/>
            <person name="Alam M."/>
        </authorList>
    </citation>
    <scope>NUCLEOTIDE SEQUENCE [LARGE SCALE GENOMIC DNA]</scope>
    <source>
        <strain evidence="6">cv. CVL-1</strain>
        <tissue evidence="5">Whole seedling</tissue>
    </source>
</reference>
<dbReference type="GO" id="GO:0003964">
    <property type="term" value="F:RNA-directed DNA polymerase activity"/>
    <property type="evidence" value="ECO:0007669"/>
    <property type="project" value="UniProtKB-KW"/>
</dbReference>
<keyword evidence="5" id="KW-0808">Transferase</keyword>
<dbReference type="PANTHER" id="PTHR48475:SF1">
    <property type="entry name" value="RNASE H TYPE-1 DOMAIN-CONTAINING PROTEIN"/>
    <property type="match status" value="1"/>
</dbReference>
<feature type="region of interest" description="Disordered" evidence="2">
    <location>
        <begin position="1631"/>
        <end position="1650"/>
    </location>
</feature>
<keyword evidence="1" id="KW-0175">Coiled coil</keyword>
<dbReference type="GO" id="GO:0004523">
    <property type="term" value="F:RNA-DNA hybrid ribonuclease activity"/>
    <property type="evidence" value="ECO:0007669"/>
    <property type="project" value="InterPro"/>
</dbReference>
<dbReference type="Gramene" id="OMO65001">
    <property type="protein sequence ID" value="OMO65001"/>
    <property type="gene ID" value="CCACVL1_21589"/>
</dbReference>
<name>A0A1R3H3U0_COCAP</name>
<dbReference type="Gene3D" id="3.30.70.270">
    <property type="match status" value="1"/>
</dbReference>
<dbReference type="OrthoDB" id="1724165at2759"/>
<keyword evidence="5" id="KW-0548">Nucleotidyltransferase</keyword>
<dbReference type="SUPFAM" id="SSF56672">
    <property type="entry name" value="DNA/RNA polymerases"/>
    <property type="match status" value="1"/>
</dbReference>
<dbReference type="InterPro" id="IPR002156">
    <property type="entry name" value="RNaseH_domain"/>
</dbReference>
<feature type="region of interest" description="Disordered" evidence="2">
    <location>
        <begin position="325"/>
        <end position="352"/>
    </location>
</feature>
<dbReference type="InterPro" id="IPR036397">
    <property type="entry name" value="RNaseH_sf"/>
</dbReference>
<dbReference type="InterPro" id="IPR000477">
    <property type="entry name" value="RT_dom"/>
</dbReference>
<evidence type="ECO:0000259" key="3">
    <source>
        <dbReference type="PROSITE" id="PS50878"/>
    </source>
</evidence>
<keyword evidence="5" id="KW-0695">RNA-directed DNA polymerase</keyword>
<evidence type="ECO:0000313" key="5">
    <source>
        <dbReference type="EMBL" id="OMO65001.1"/>
    </source>
</evidence>
<evidence type="ECO:0000256" key="1">
    <source>
        <dbReference type="SAM" id="Coils"/>
    </source>
</evidence>
<feature type="region of interest" description="Disordered" evidence="2">
    <location>
        <begin position="1829"/>
        <end position="1916"/>
    </location>
</feature>
<dbReference type="SUPFAM" id="SSF53098">
    <property type="entry name" value="Ribonuclease H-like"/>
    <property type="match status" value="2"/>
</dbReference>
<dbReference type="InterPro" id="IPR012337">
    <property type="entry name" value="RNaseH-like_sf"/>
</dbReference>
<feature type="compositionally biased region" description="Polar residues" evidence="2">
    <location>
        <begin position="339"/>
        <end position="348"/>
    </location>
</feature>
<feature type="compositionally biased region" description="Basic and acidic residues" evidence="2">
    <location>
        <begin position="1873"/>
        <end position="1896"/>
    </location>
</feature>
<evidence type="ECO:0000313" key="6">
    <source>
        <dbReference type="Proteomes" id="UP000188268"/>
    </source>
</evidence>
<dbReference type="PROSITE" id="PS50878">
    <property type="entry name" value="RT_POL"/>
    <property type="match status" value="1"/>
</dbReference>
<feature type="compositionally biased region" description="Polar residues" evidence="2">
    <location>
        <begin position="1631"/>
        <end position="1641"/>
    </location>
</feature>
<dbReference type="InterPro" id="IPR043128">
    <property type="entry name" value="Rev_trsase/Diguanyl_cyclase"/>
</dbReference>
<keyword evidence="6" id="KW-1185">Reference proteome</keyword>
<protein>
    <submittedName>
        <fullName evidence="5">Reverse transcriptase</fullName>
    </submittedName>
</protein>
<dbReference type="InterPro" id="IPR043502">
    <property type="entry name" value="DNA/RNA_pol_sf"/>
</dbReference>
<dbReference type="PANTHER" id="PTHR48475">
    <property type="entry name" value="RIBONUCLEASE H"/>
    <property type="match status" value="1"/>
</dbReference>
<dbReference type="Proteomes" id="UP000188268">
    <property type="component" value="Unassembled WGS sequence"/>
</dbReference>
<dbReference type="Pfam" id="PF00078">
    <property type="entry name" value="RVT_1"/>
    <property type="match status" value="1"/>
</dbReference>
<comment type="caution">
    <text evidence="5">The sequence shown here is derived from an EMBL/GenBank/DDBJ whole genome shotgun (WGS) entry which is preliminary data.</text>
</comment>
<dbReference type="EMBL" id="AWWV01012690">
    <property type="protein sequence ID" value="OMO65001.1"/>
    <property type="molecule type" value="Genomic_DNA"/>
</dbReference>
<feature type="domain" description="RNase H type-1" evidence="4">
    <location>
        <begin position="1193"/>
        <end position="1322"/>
    </location>
</feature>
<gene>
    <name evidence="5" type="ORF">CCACVL1_21589</name>
</gene>
<proteinExistence type="predicted"/>
<sequence>MTFVKKGGRDARVKPEYPDWHQMRVKDIKVPPPTDLEAAVGEEMEDIVMKLTMQLKRQEDDAEAQRIAEVNRQLMIRIEEVEKKAEEMSTKCREAEEEVKGERKLKEKAMAQNRVLKRDFEAECRERTSLAKKNKAAKIANSYLMEKLDFEMGESSKNAYDQRCEQIRFLLDQIRVGLLQVKDIRDQARDVLPCLAPFGQRLQPVADSLEDTVSKCNETLVYFRQFETSFHTIMEEYVARLQRVEQTQEELRWDMKNMAAMIQQLVEERIMDKLPFTCPPVVGFKPLIPDPPKFPVRPQGYYLQNLCHSRYSGVVKVEGETPFYPKPQNKRLRAPRAAQQGNSANQPGSKDLAVEEIPIDPIPYTYTELLPQLLQRNLVQRLPYSKPFAKAKPWYNPNAHCDYYSGTKGHFTEDCIRLKYAVQELVRDVTTVITTKVTKLTTPFNTIQWNTQKATWTGQARERESIDPIPYTYTEMLPQLLQQRLLERLPYAQPLPLNRRPRWYNADARYDYHSGTEGHTIEDCLKLKYAVQELVRNGKLSFGKTAQADQTQEQSDNQVSMVGSGEVLRKKTIRGRDTFWLHIQVAPFLLLLPALVVVPPQPFPYELGGIHINNGSALNIMTLNTLRDLPVKPAFIQVGHRKIRTPDEEMREVIGEVEICMEIGSTLFSLLFQVGDMEAPYTCLLGRPWVHSAQEATKVTPTKSQEGVIISETGTQSYGHPFQVNKASHAEEMKKDVTRCWMEGQSLGKDSQDKTEIVGDLTISPGFGLGFKPIAKDHQMLDDARKMMKAERLDILRLSQTFRSAGWVSGESQPGQKEEAVIQKKVGLTINAITKEGARTSSWIYPLAAGEGAPREVKIGITLSEEDRQELIDLLKEFSDVFAWSYQDMPAKYPEWQANIVPVPKKDGKVRMCVDYRDLNKASSKDNFPLRHIDILVDNTVGYSWFSFMDGFSGYNQIKMAPEDMEKTAFVTAWRVFCYKVMPFGLKNAGATYQRAMVALFHDMMHKEIEVYVDDMIAKARMPKEHNENLRKLFERLRKVQLKLNPNKCTFGATSGKLLGFVVSEKGIEVDPDKIQAIQGLLPHKLKKKSTSIGPTNKGKAFNFENSMGCVLAQQHDTDPIKYVFEKPGLSGWIARWQVLLSEYYIVYVSQKTIKGSVIADFRADRTREEYEPMNFEFPDENLIPHVKKVEKTEEKWIVYFDGDSNLSGQGIGAVLVSPEEYYYPATARLKFPTTNNVAEYEACVLGIQLALERKVKRVEIYGDSALVIYQMKGEWQARDSKLVLYKDHVSEMIKSFEEVTFHHLPSEDNQMADVLETMASMFKIGAKTEIQPIYVQTRNLPAHVMSVEDKADGNPWYFDILQYLKKQINSEHATEVDKRTLKRMAAGYFLSGETLYKNGWDGTLMRCVDSAEARKILEEIHGGSYGSHANGHRMARQIIREDVIGMITPKASNGHQFILMAIDYFTKWVEAASYPSVTQVVVARFINKEIICRPKMNGAVEAANKNIKKILEKMIVTYRDWHEKLPFALHTYQTCVRTSTEATPYSLVYGMEAVVPIERLRSEGTIKEEHEGIEAEPLKQQLEIVRQSTEMLEGLQNRYLNDLEVQQMTTMPGGLIYHREEPSIPMQVANDSNSAESSQMGVKRGEQTRQKTREELEFELNLQMEQQNLKMVESQIILNPSARENASSTNQCTNQESQSSTLLLRPGILVNATSPGFICTINEEDTVSAFLKDTLSQRPPGGGIKVKDTEFGQNQTRGDQIKLISVILRKKPQPYLVAFTSLRRLKVAPSLPLPCRSSKPLPMKPEIYHTCKSVYESEYALHLSLSTETGPLEEEKDKPHDGPLVEEDIEREAEKHSAKRKRMEDEFAETELAEKTNVKQRMKDIEKEDRLKDDNIELPTVGSRLAVPQQQPRAP</sequence>
<dbReference type="GO" id="GO:0003676">
    <property type="term" value="F:nucleic acid binding"/>
    <property type="evidence" value="ECO:0007669"/>
    <property type="project" value="InterPro"/>
</dbReference>
<evidence type="ECO:0000259" key="4">
    <source>
        <dbReference type="PROSITE" id="PS50879"/>
    </source>
</evidence>
<dbReference type="PROSITE" id="PS50879">
    <property type="entry name" value="RNASE_H_1"/>
    <property type="match status" value="1"/>
</dbReference>
<feature type="coiled-coil region" evidence="1">
    <location>
        <begin position="64"/>
        <end position="112"/>
    </location>
</feature>
<dbReference type="Gene3D" id="3.30.420.10">
    <property type="entry name" value="Ribonuclease H-like superfamily/Ribonuclease H"/>
    <property type="match status" value="3"/>
</dbReference>
<organism evidence="5 6">
    <name type="scientific">Corchorus capsularis</name>
    <name type="common">Jute</name>
    <dbReference type="NCBI Taxonomy" id="210143"/>
    <lineage>
        <taxon>Eukaryota</taxon>
        <taxon>Viridiplantae</taxon>
        <taxon>Streptophyta</taxon>
        <taxon>Embryophyta</taxon>
        <taxon>Tracheophyta</taxon>
        <taxon>Spermatophyta</taxon>
        <taxon>Magnoliopsida</taxon>
        <taxon>eudicotyledons</taxon>
        <taxon>Gunneridae</taxon>
        <taxon>Pentapetalae</taxon>
        <taxon>rosids</taxon>
        <taxon>malvids</taxon>
        <taxon>Malvales</taxon>
        <taxon>Malvaceae</taxon>
        <taxon>Grewioideae</taxon>
        <taxon>Apeibeae</taxon>
        <taxon>Corchorus</taxon>
    </lineage>
</organism>